<dbReference type="AlphaFoldDB" id="A0A4V5MM70"/>
<dbReference type="RefSeq" id="WP_136901790.1">
    <property type="nucleotide sequence ID" value="NZ_SUME01000005.1"/>
</dbReference>
<evidence type="ECO:0000313" key="2">
    <source>
        <dbReference type="EMBL" id="TJZ59848.1"/>
    </source>
</evidence>
<sequence>MKKELFNKLFFLLLLIMFGGGVRAQTDLVRWNGVSDGFNPNILVSNISASNITNHGGGSLTNNGQWNQHFQTGSWPSGSLNTLRYVQFTITPDANYKIDLDQFNFEVQMDGGTADFEVRYSKDFSQGYSSFSGTINANWTAKSGSLSSVNPVLPGQTLFVRLYVYNTWNSLRIRHSWGGKTGPTITGVVSPAVTGEPTDLGITKTISNLTPHPGDNVVFTIEVQNLGPNTASGASVFDQLPPGFSYISSTPTVGSYNNGTGIWTIGNLASSTFATLQIMAQMQTAGPYTNTATVSHYGTDPVYTNNSASVEPTNVCGGCTHTIPNGSGNIAVGPGDVYCLHSGTFTGTFSLVAGGIICIADGATFTPSEAPLGGVFNGTIINRGSMIFPLYNSATYTATIENYGTFTSATIQNFAGTLTNYGAVSVTGGLSTPNSGGGEINNYGDIMANAIHFYDALVNNYNGAEFRVTNGVNVYSGFWDNRIGGEVYFNGGNVNFTGDLDNSGYWEFERISSLSSTLNNYGKMKVYNAASNISSTTYLTNDDLLEFIGVPEIQYNGPMLTNNGTITLTHSTTGNFKMNQAINQVFNNGTINVSGQFEQNAAGSLLVNNCTIECKTFFVGNGVAENNGLIWAKGTGDGFEDVKIAGEASILKNSATGHIRGANFVNSGHISGYGVFYFTGNTNANSSGSIIGDGPNSILFFDASQTGSNIFDQPGGTVTNVMRPDTMVPIDAELYNCTASPSVAGYPPTTSPFNVTLCDPLVQTFSLSPPNVAPHNPVGGQSFTVLYGTVRLFEFGNTANTTNNSTTLTIPGKGTFTANTTTGQVTFTPLSTFTIGTVLAEYRISNSRSGDPIVYPSGRAKITITIQNCTGTPRKVISNPMLRNRAKTN</sequence>
<organism evidence="2 3">
    <name type="scientific">Sphingobacterium olei</name>
    <dbReference type="NCBI Taxonomy" id="2571155"/>
    <lineage>
        <taxon>Bacteria</taxon>
        <taxon>Pseudomonadati</taxon>
        <taxon>Bacteroidota</taxon>
        <taxon>Sphingobacteriia</taxon>
        <taxon>Sphingobacteriales</taxon>
        <taxon>Sphingobacteriaceae</taxon>
        <taxon>Sphingobacterium</taxon>
    </lineage>
</organism>
<dbReference type="Proteomes" id="UP000306808">
    <property type="component" value="Unassembled WGS sequence"/>
</dbReference>
<evidence type="ECO:0000313" key="3">
    <source>
        <dbReference type="Proteomes" id="UP000306808"/>
    </source>
</evidence>
<reference evidence="2 3" key="1">
    <citation type="submission" date="2019-04" db="EMBL/GenBank/DDBJ databases">
        <title>Sphingobacterium olei sp. nov., isolated from oil-contaminated soil.</title>
        <authorList>
            <person name="Liu B."/>
        </authorList>
    </citation>
    <scope>NUCLEOTIDE SEQUENCE [LARGE SCALE GENOMIC DNA]</scope>
    <source>
        <strain evidence="2 3">HAL-9</strain>
    </source>
</reference>
<dbReference type="Gene3D" id="2.60.40.10">
    <property type="entry name" value="Immunoglobulins"/>
    <property type="match status" value="1"/>
</dbReference>
<comment type="caution">
    <text evidence="2">The sequence shown here is derived from an EMBL/GenBank/DDBJ whole genome shotgun (WGS) entry which is preliminary data.</text>
</comment>
<protein>
    <submittedName>
        <fullName evidence="2">DUF11 domain-containing protein</fullName>
    </submittedName>
</protein>
<dbReference type="InterPro" id="IPR047589">
    <property type="entry name" value="DUF11_rpt"/>
</dbReference>
<proteinExistence type="predicted"/>
<keyword evidence="3" id="KW-1185">Reference proteome</keyword>
<accession>A0A4V5MM70</accession>
<dbReference type="EMBL" id="SUME01000005">
    <property type="protein sequence ID" value="TJZ59848.1"/>
    <property type="molecule type" value="Genomic_DNA"/>
</dbReference>
<evidence type="ECO:0000259" key="1">
    <source>
        <dbReference type="Pfam" id="PF01345"/>
    </source>
</evidence>
<dbReference type="InterPro" id="IPR013783">
    <property type="entry name" value="Ig-like_fold"/>
</dbReference>
<dbReference type="Pfam" id="PF01345">
    <property type="entry name" value="DUF11"/>
    <property type="match status" value="1"/>
</dbReference>
<dbReference type="OrthoDB" id="634921at2"/>
<gene>
    <name evidence="2" type="ORF">FAZ15_13200</name>
</gene>
<feature type="domain" description="DUF11" evidence="1">
    <location>
        <begin position="199"/>
        <end position="310"/>
    </location>
</feature>
<dbReference type="NCBIfam" id="TIGR01451">
    <property type="entry name" value="B_ant_repeat"/>
    <property type="match status" value="1"/>
</dbReference>
<dbReference type="InterPro" id="IPR001434">
    <property type="entry name" value="OmcB-like_DUF11"/>
</dbReference>
<name>A0A4V5MM70_9SPHI</name>